<protein>
    <submittedName>
        <fullName evidence="1">Uncharacterized protein</fullName>
    </submittedName>
</protein>
<evidence type="ECO:0000313" key="2">
    <source>
        <dbReference type="Proteomes" id="UP000053958"/>
    </source>
</evidence>
<feature type="non-terminal residue" evidence="1">
    <location>
        <position position="1"/>
    </location>
</feature>
<dbReference type="GeneID" id="25321052"/>
<proteinExistence type="predicted"/>
<sequence length="103" mass="11581">KGVTLAGRRKHVPICLFCIIYHCCSPSLLPLWRTTPTCHQPASHSPASGHISFLCLLPCQRTRAAIVEWLGLHYQNDAVCLVWSKICPRSIPLVLKNKRTHLT</sequence>
<name>A0A0F4YHA4_RASE3</name>
<comment type="caution">
    <text evidence="1">The sequence shown here is derived from an EMBL/GenBank/DDBJ whole genome shotgun (WGS) entry which is preliminary data.</text>
</comment>
<evidence type="ECO:0000313" key="1">
    <source>
        <dbReference type="EMBL" id="KKA17266.1"/>
    </source>
</evidence>
<dbReference type="RefSeq" id="XP_013323878.1">
    <property type="nucleotide sequence ID" value="XM_013468424.1"/>
</dbReference>
<organism evidence="1 2">
    <name type="scientific">Rasamsonia emersonii (strain ATCC 16479 / CBS 393.64 / IMI 116815)</name>
    <dbReference type="NCBI Taxonomy" id="1408163"/>
    <lineage>
        <taxon>Eukaryota</taxon>
        <taxon>Fungi</taxon>
        <taxon>Dikarya</taxon>
        <taxon>Ascomycota</taxon>
        <taxon>Pezizomycotina</taxon>
        <taxon>Eurotiomycetes</taxon>
        <taxon>Eurotiomycetidae</taxon>
        <taxon>Eurotiales</taxon>
        <taxon>Trichocomaceae</taxon>
        <taxon>Rasamsonia</taxon>
    </lineage>
</organism>
<gene>
    <name evidence="1" type="ORF">T310_8970</name>
</gene>
<keyword evidence="2" id="KW-1185">Reference proteome</keyword>
<dbReference type="EMBL" id="LASV01000679">
    <property type="protein sequence ID" value="KKA17266.1"/>
    <property type="molecule type" value="Genomic_DNA"/>
</dbReference>
<reference evidence="1 2" key="1">
    <citation type="submission" date="2015-04" db="EMBL/GenBank/DDBJ databases">
        <authorList>
            <person name="Heijne W.H."/>
            <person name="Fedorova N.D."/>
            <person name="Nierman W.C."/>
            <person name="Vollebregt A.W."/>
            <person name="Zhao Z."/>
            <person name="Wu L."/>
            <person name="Kumar M."/>
            <person name="Stam H."/>
            <person name="van den Berg M.A."/>
            <person name="Pel H.J."/>
        </authorList>
    </citation>
    <scope>NUCLEOTIDE SEQUENCE [LARGE SCALE GENOMIC DNA]</scope>
    <source>
        <strain evidence="1 2">CBS 393.64</strain>
    </source>
</reference>
<dbReference type="Proteomes" id="UP000053958">
    <property type="component" value="Unassembled WGS sequence"/>
</dbReference>
<dbReference type="AlphaFoldDB" id="A0A0F4YHA4"/>
<accession>A0A0F4YHA4</accession>